<sequence length="51" mass="5398">MDLVIHQVEQLEDVDVPDGDAARIGLATAAIEQMSLAVGADQGQPVIRRQG</sequence>
<dbReference type="EMBL" id="CAFBNE010000221">
    <property type="protein sequence ID" value="CAB4972758.1"/>
    <property type="molecule type" value="Genomic_DNA"/>
</dbReference>
<name>A0A6J7LXM0_9ZZZZ</name>
<gene>
    <name evidence="1" type="ORF">UFOPK3772_03514</name>
</gene>
<protein>
    <submittedName>
        <fullName evidence="1">Unannotated protein</fullName>
    </submittedName>
</protein>
<dbReference type="AlphaFoldDB" id="A0A6J7LXM0"/>
<accession>A0A6J7LXM0</accession>
<organism evidence="1">
    <name type="scientific">freshwater metagenome</name>
    <dbReference type="NCBI Taxonomy" id="449393"/>
    <lineage>
        <taxon>unclassified sequences</taxon>
        <taxon>metagenomes</taxon>
        <taxon>ecological metagenomes</taxon>
    </lineage>
</organism>
<proteinExistence type="predicted"/>
<evidence type="ECO:0000313" key="1">
    <source>
        <dbReference type="EMBL" id="CAB4972758.1"/>
    </source>
</evidence>
<reference evidence="1" key="1">
    <citation type="submission" date="2020-05" db="EMBL/GenBank/DDBJ databases">
        <authorList>
            <person name="Chiriac C."/>
            <person name="Salcher M."/>
            <person name="Ghai R."/>
            <person name="Kavagutti S V."/>
        </authorList>
    </citation>
    <scope>NUCLEOTIDE SEQUENCE</scope>
</reference>